<feature type="transmembrane region" description="Helical" evidence="12">
    <location>
        <begin position="170"/>
        <end position="188"/>
    </location>
</feature>
<sequence length="235" mass="25995">MAATGYTLSVTNDRLDRAFAVRLGDIWLPPNLLSLARILITPLVGYYLAKDDSVSTAVCVALLVAAAITDGLDGYLARRLNMRTGLGLLLDPLADKLFAAVLLIELVLFRGLPVWLAAIIITRDVLIAVTGMVVLRRRKFPTPSNIIGQYTFFSVVLLLGFYVIRFGFGIRLITIITLLLILWSVGSYGRRFVRIIRNLPAEPPADRPIYKVLRVTLTALILAICAVMLVLEKWS</sequence>
<keyword evidence="6 12" id="KW-1133">Transmembrane helix</keyword>
<evidence type="ECO:0000256" key="5">
    <source>
        <dbReference type="ARBA" id="ARBA00022692"/>
    </source>
</evidence>
<organism evidence="13 14">
    <name type="scientific">candidate division GN15 bacterium</name>
    <dbReference type="NCBI Taxonomy" id="2072418"/>
    <lineage>
        <taxon>Bacteria</taxon>
        <taxon>candidate division GN15</taxon>
    </lineage>
</organism>
<comment type="caution">
    <text evidence="13">The sequence shown here is derived from an EMBL/GenBank/DDBJ whole genome shotgun (WGS) entry which is preliminary data.</text>
</comment>
<comment type="similarity">
    <text evidence="2 11">Belongs to the CDP-alcohol phosphatidyltransferase class-I family.</text>
</comment>
<evidence type="ECO:0000256" key="4">
    <source>
        <dbReference type="ARBA" id="ARBA00022679"/>
    </source>
</evidence>
<dbReference type="GO" id="GO:0016020">
    <property type="term" value="C:membrane"/>
    <property type="evidence" value="ECO:0007669"/>
    <property type="project" value="UniProtKB-SubCell"/>
</dbReference>
<keyword evidence="3" id="KW-0444">Lipid biosynthesis</keyword>
<evidence type="ECO:0000256" key="6">
    <source>
        <dbReference type="ARBA" id="ARBA00022989"/>
    </source>
</evidence>
<keyword evidence="10" id="KW-1208">Phospholipid metabolism</keyword>
<accession>A0A855X1W7</accession>
<dbReference type="InterPro" id="IPR043130">
    <property type="entry name" value="CDP-OH_PTrfase_TM_dom"/>
</dbReference>
<proteinExistence type="inferred from homology"/>
<dbReference type="GO" id="GO:0016780">
    <property type="term" value="F:phosphotransferase activity, for other substituted phosphate groups"/>
    <property type="evidence" value="ECO:0007669"/>
    <property type="project" value="InterPro"/>
</dbReference>
<dbReference type="AlphaFoldDB" id="A0A855X1W7"/>
<evidence type="ECO:0000256" key="3">
    <source>
        <dbReference type="ARBA" id="ARBA00022516"/>
    </source>
</evidence>
<dbReference type="Proteomes" id="UP000250918">
    <property type="component" value="Unassembled WGS sequence"/>
</dbReference>
<protein>
    <recommendedName>
        <fullName evidence="15">CDP-alcohol phosphatidyltransferase family protein</fullName>
    </recommendedName>
</protein>
<dbReference type="InterPro" id="IPR000462">
    <property type="entry name" value="CDP-OH_P_trans"/>
</dbReference>
<feature type="transmembrane region" description="Helical" evidence="12">
    <location>
        <begin position="147"/>
        <end position="164"/>
    </location>
</feature>
<dbReference type="Gene3D" id="1.20.120.1760">
    <property type="match status" value="1"/>
</dbReference>
<dbReference type="InterPro" id="IPR048254">
    <property type="entry name" value="CDP_ALCOHOL_P_TRANSF_CS"/>
</dbReference>
<dbReference type="PANTHER" id="PTHR14269:SF11">
    <property type="entry name" value="CDP-DIACYLGLYCEROL--GLYCEROL-3-PHOSPHATE 3-PHOSPHATIDYLTRANSFERASE"/>
    <property type="match status" value="1"/>
</dbReference>
<keyword evidence="7" id="KW-0443">Lipid metabolism</keyword>
<dbReference type="GO" id="GO:0046474">
    <property type="term" value="P:glycerophospholipid biosynthetic process"/>
    <property type="evidence" value="ECO:0007669"/>
    <property type="project" value="TreeGrafter"/>
</dbReference>
<feature type="transmembrane region" description="Helical" evidence="12">
    <location>
        <begin position="209"/>
        <end position="231"/>
    </location>
</feature>
<dbReference type="EMBL" id="PQAP01000114">
    <property type="protein sequence ID" value="PWB71467.1"/>
    <property type="molecule type" value="Genomic_DNA"/>
</dbReference>
<dbReference type="PROSITE" id="PS00379">
    <property type="entry name" value="CDP_ALCOHOL_P_TRANSF"/>
    <property type="match status" value="1"/>
</dbReference>
<gene>
    <name evidence="13" type="ORF">C3F09_07815</name>
</gene>
<evidence type="ECO:0008006" key="15">
    <source>
        <dbReference type="Google" id="ProtNLM"/>
    </source>
</evidence>
<dbReference type="InterPro" id="IPR050324">
    <property type="entry name" value="CDP-alcohol_PTase-I"/>
</dbReference>
<dbReference type="Pfam" id="PF01066">
    <property type="entry name" value="CDP-OH_P_transf"/>
    <property type="match status" value="1"/>
</dbReference>
<feature type="transmembrane region" description="Helical" evidence="12">
    <location>
        <begin position="88"/>
        <end position="109"/>
    </location>
</feature>
<evidence type="ECO:0000256" key="7">
    <source>
        <dbReference type="ARBA" id="ARBA00023098"/>
    </source>
</evidence>
<comment type="subcellular location">
    <subcellularLocation>
        <location evidence="1">Membrane</location>
        <topology evidence="1">Multi-pass membrane protein</topology>
    </subcellularLocation>
</comment>
<evidence type="ECO:0000256" key="12">
    <source>
        <dbReference type="SAM" id="Phobius"/>
    </source>
</evidence>
<feature type="transmembrane region" description="Helical" evidence="12">
    <location>
        <begin position="32"/>
        <end position="49"/>
    </location>
</feature>
<evidence type="ECO:0000256" key="11">
    <source>
        <dbReference type="RuleBase" id="RU003750"/>
    </source>
</evidence>
<evidence type="ECO:0000256" key="2">
    <source>
        <dbReference type="ARBA" id="ARBA00010441"/>
    </source>
</evidence>
<keyword evidence="5 12" id="KW-0812">Transmembrane</keyword>
<evidence type="ECO:0000313" key="14">
    <source>
        <dbReference type="Proteomes" id="UP000250918"/>
    </source>
</evidence>
<reference evidence="13 14" key="1">
    <citation type="journal article" date="2018" name="ISME J.">
        <title>A methanotrophic archaeon couples anaerobic oxidation of methane to Fe(III) reduction.</title>
        <authorList>
            <person name="Cai C."/>
            <person name="Leu A.O."/>
            <person name="Xie G.J."/>
            <person name="Guo J."/>
            <person name="Feng Y."/>
            <person name="Zhao J.X."/>
            <person name="Tyson G.W."/>
            <person name="Yuan Z."/>
            <person name="Hu S."/>
        </authorList>
    </citation>
    <scope>NUCLEOTIDE SEQUENCE [LARGE SCALE GENOMIC DNA]</scope>
    <source>
        <strain evidence="13">FeB_12</strain>
    </source>
</reference>
<evidence type="ECO:0000313" key="13">
    <source>
        <dbReference type="EMBL" id="PWB71467.1"/>
    </source>
</evidence>
<evidence type="ECO:0000256" key="1">
    <source>
        <dbReference type="ARBA" id="ARBA00004141"/>
    </source>
</evidence>
<dbReference type="PANTHER" id="PTHR14269">
    <property type="entry name" value="CDP-DIACYLGLYCEROL--GLYCEROL-3-PHOSPHATE 3-PHOSPHATIDYLTRANSFERASE-RELATED"/>
    <property type="match status" value="1"/>
</dbReference>
<feature type="transmembrane region" description="Helical" evidence="12">
    <location>
        <begin position="55"/>
        <end position="76"/>
    </location>
</feature>
<keyword evidence="8 12" id="KW-0472">Membrane</keyword>
<evidence type="ECO:0000256" key="9">
    <source>
        <dbReference type="ARBA" id="ARBA00023209"/>
    </source>
</evidence>
<evidence type="ECO:0000256" key="10">
    <source>
        <dbReference type="ARBA" id="ARBA00023264"/>
    </source>
</evidence>
<keyword evidence="9" id="KW-0594">Phospholipid biosynthesis</keyword>
<evidence type="ECO:0000256" key="8">
    <source>
        <dbReference type="ARBA" id="ARBA00023136"/>
    </source>
</evidence>
<name>A0A855X1W7_9BACT</name>
<keyword evidence="4 11" id="KW-0808">Transferase</keyword>